<dbReference type="NCBIfam" id="TIGR00061">
    <property type="entry name" value="L21"/>
    <property type="match status" value="1"/>
</dbReference>
<dbReference type="Proteomes" id="UP000263336">
    <property type="component" value="Unassembled WGS sequence"/>
</dbReference>
<sequence length="162" mass="17904">MFSMDKYAIIKIGSAQYKVHEGDTLTVDNQNGKVDAEVLLFSDGKETILGDPTVKGAHVSLKITGAKRGEKLRVSRFKSKSRYRKVRGYRDTLSELLVEKIGMGGKEAAEEKKTVAETSTKPEVVKSETKSKVKAEKPAKTTSKKVVKTTTKPKKVTKKETK</sequence>
<evidence type="ECO:0000313" key="8">
    <source>
        <dbReference type="Proteomes" id="UP000263336"/>
    </source>
</evidence>
<dbReference type="GO" id="GO:0003735">
    <property type="term" value="F:structural constituent of ribosome"/>
    <property type="evidence" value="ECO:0007669"/>
    <property type="project" value="InterPro"/>
</dbReference>
<evidence type="ECO:0000256" key="3">
    <source>
        <dbReference type="ARBA" id="ARBA00023274"/>
    </source>
</evidence>
<dbReference type="GO" id="GO:0006412">
    <property type="term" value="P:translation"/>
    <property type="evidence" value="ECO:0007669"/>
    <property type="project" value="UniProtKB-UniRule"/>
</dbReference>
<keyword evidence="3 4" id="KW-0687">Ribonucleoprotein</keyword>
<evidence type="ECO:0000256" key="2">
    <source>
        <dbReference type="ARBA" id="ARBA00022980"/>
    </source>
</evidence>
<dbReference type="PANTHER" id="PTHR21349">
    <property type="entry name" value="50S RIBOSOMAL PROTEIN L21"/>
    <property type="match status" value="1"/>
</dbReference>
<dbReference type="HAMAP" id="MF_01363">
    <property type="entry name" value="Ribosomal_bL21"/>
    <property type="match status" value="1"/>
</dbReference>
<comment type="function">
    <text evidence="4 5">This protein binds to 23S rRNA in the presence of protein L20.</text>
</comment>
<dbReference type="Pfam" id="PF00829">
    <property type="entry name" value="Ribosomal_L21p"/>
    <property type="match status" value="1"/>
</dbReference>
<comment type="caution">
    <text evidence="7">The sequence shown here is derived from an EMBL/GenBank/DDBJ whole genome shotgun (WGS) entry which is preliminary data.</text>
</comment>
<dbReference type="GO" id="GO:0005737">
    <property type="term" value="C:cytoplasm"/>
    <property type="evidence" value="ECO:0007669"/>
    <property type="project" value="UniProtKB-ARBA"/>
</dbReference>
<protein>
    <recommendedName>
        <fullName evidence="4">Large ribosomal subunit protein bL21</fullName>
    </recommendedName>
</protein>
<keyword evidence="4 5" id="KW-0694">RNA-binding</keyword>
<feature type="compositionally biased region" description="Basic residues" evidence="6">
    <location>
        <begin position="142"/>
        <end position="162"/>
    </location>
</feature>
<organism evidence="7 8">
    <name type="scientific">candidate division WWE3 bacterium</name>
    <dbReference type="NCBI Taxonomy" id="2053526"/>
    <lineage>
        <taxon>Bacteria</taxon>
        <taxon>Katanobacteria</taxon>
    </lineage>
</organism>
<dbReference type="InterPro" id="IPR028909">
    <property type="entry name" value="bL21-like"/>
</dbReference>
<dbReference type="InterPro" id="IPR036164">
    <property type="entry name" value="bL21-like_sf"/>
</dbReference>
<comment type="subunit">
    <text evidence="4">Part of the 50S ribosomal subunit. Contacts protein L20.</text>
</comment>
<dbReference type="GO" id="GO:0005840">
    <property type="term" value="C:ribosome"/>
    <property type="evidence" value="ECO:0007669"/>
    <property type="project" value="UniProtKB-KW"/>
</dbReference>
<evidence type="ECO:0000256" key="1">
    <source>
        <dbReference type="ARBA" id="ARBA00008563"/>
    </source>
</evidence>
<keyword evidence="4 5" id="KW-0699">rRNA-binding</keyword>
<evidence type="ECO:0000313" key="7">
    <source>
        <dbReference type="EMBL" id="HCC41915.1"/>
    </source>
</evidence>
<feature type="region of interest" description="Disordered" evidence="6">
    <location>
        <begin position="105"/>
        <end position="162"/>
    </location>
</feature>
<feature type="compositionally biased region" description="Basic and acidic residues" evidence="6">
    <location>
        <begin position="123"/>
        <end position="139"/>
    </location>
</feature>
<dbReference type="SUPFAM" id="SSF141091">
    <property type="entry name" value="L21p-like"/>
    <property type="match status" value="1"/>
</dbReference>
<evidence type="ECO:0000256" key="4">
    <source>
        <dbReference type="HAMAP-Rule" id="MF_01363"/>
    </source>
</evidence>
<proteinExistence type="inferred from homology"/>
<dbReference type="PANTHER" id="PTHR21349:SF0">
    <property type="entry name" value="LARGE RIBOSOMAL SUBUNIT PROTEIN BL21M"/>
    <property type="match status" value="1"/>
</dbReference>
<gene>
    <name evidence="4 7" type="primary">rplU</name>
    <name evidence="7" type="ORF">DEP93_00380</name>
</gene>
<dbReference type="GO" id="GO:1990904">
    <property type="term" value="C:ribonucleoprotein complex"/>
    <property type="evidence" value="ECO:0007669"/>
    <property type="project" value="UniProtKB-KW"/>
</dbReference>
<keyword evidence="2 4" id="KW-0689">Ribosomal protein</keyword>
<name>A0A3D0ZNQ5_UNCKA</name>
<comment type="similarity">
    <text evidence="1 4 5">Belongs to the bacterial ribosomal protein bL21 family.</text>
</comment>
<evidence type="ECO:0000256" key="6">
    <source>
        <dbReference type="SAM" id="MobiDB-lite"/>
    </source>
</evidence>
<reference evidence="7 8" key="1">
    <citation type="journal article" date="2018" name="Nat. Biotechnol.">
        <title>A standardized bacterial taxonomy based on genome phylogeny substantially revises the tree of life.</title>
        <authorList>
            <person name="Parks D.H."/>
            <person name="Chuvochina M."/>
            <person name="Waite D.W."/>
            <person name="Rinke C."/>
            <person name="Skarshewski A."/>
            <person name="Chaumeil P.A."/>
            <person name="Hugenholtz P."/>
        </authorList>
    </citation>
    <scope>NUCLEOTIDE SEQUENCE [LARGE SCALE GENOMIC DNA]</scope>
    <source>
        <strain evidence="7">UBA11701</strain>
    </source>
</reference>
<dbReference type="EMBL" id="DOZN01000005">
    <property type="protein sequence ID" value="HCC41915.1"/>
    <property type="molecule type" value="Genomic_DNA"/>
</dbReference>
<dbReference type="GO" id="GO:0019843">
    <property type="term" value="F:rRNA binding"/>
    <property type="evidence" value="ECO:0007669"/>
    <property type="project" value="UniProtKB-UniRule"/>
</dbReference>
<accession>A0A3D0ZNQ5</accession>
<evidence type="ECO:0000256" key="5">
    <source>
        <dbReference type="RuleBase" id="RU000562"/>
    </source>
</evidence>
<dbReference type="InterPro" id="IPR001787">
    <property type="entry name" value="Ribosomal_bL21"/>
</dbReference>
<dbReference type="AlphaFoldDB" id="A0A3D0ZNQ5"/>